<proteinExistence type="predicted"/>
<dbReference type="Proteomes" id="UP000678679">
    <property type="component" value="Chromosome 2"/>
</dbReference>
<dbReference type="EMBL" id="CP076133">
    <property type="protein sequence ID" value="QWG05377.1"/>
    <property type="molecule type" value="Genomic_DNA"/>
</dbReference>
<evidence type="ECO:0000313" key="2">
    <source>
        <dbReference type="Proteomes" id="UP000678679"/>
    </source>
</evidence>
<dbReference type="RefSeq" id="WP_169661967.1">
    <property type="nucleotide sequence ID" value="NZ_CP076133.1"/>
</dbReference>
<organism evidence="1 2">
    <name type="scientific">Flammeovirga yaeyamensis</name>
    <dbReference type="NCBI Taxonomy" id="367791"/>
    <lineage>
        <taxon>Bacteria</taxon>
        <taxon>Pseudomonadati</taxon>
        <taxon>Bacteroidota</taxon>
        <taxon>Cytophagia</taxon>
        <taxon>Cytophagales</taxon>
        <taxon>Flammeovirgaceae</taxon>
        <taxon>Flammeovirga</taxon>
    </lineage>
</organism>
<sequence length="145" mass="17581">MISFSREYYLSQKIKYYLNIDSTVSEEYSNNFLFSSNGETFSVEKYKIESYNEVKINNDFFRYFPSMDYANHKWKECPVSIGERDLINSFISSVDNKSIENEITSLISSEDNYYSYMYDKDNYYYKFYLYNRERGYLYLIELGID</sequence>
<dbReference type="KEGG" id="fya:KMW28_23440"/>
<gene>
    <name evidence="1" type="ORF">KMW28_23440</name>
</gene>
<evidence type="ECO:0000313" key="1">
    <source>
        <dbReference type="EMBL" id="QWG05377.1"/>
    </source>
</evidence>
<keyword evidence="2" id="KW-1185">Reference proteome</keyword>
<reference evidence="1 2" key="1">
    <citation type="submission" date="2021-05" db="EMBL/GenBank/DDBJ databases">
        <title>Comparative genomic studies on the polysaccharide-degrading batcterial strains of the Flammeovirga genus.</title>
        <authorList>
            <person name="Zewei F."/>
            <person name="Zheng Z."/>
            <person name="Yu L."/>
            <person name="Ruyue G."/>
            <person name="Yanhong M."/>
            <person name="Yuanyuan C."/>
            <person name="Jingyan G."/>
            <person name="Wenjun H."/>
        </authorList>
    </citation>
    <scope>NUCLEOTIDE SEQUENCE [LARGE SCALE GENOMIC DNA]</scope>
    <source>
        <strain evidence="1 2">NBRC:100898</strain>
    </source>
</reference>
<accession>A0AAX1NFE6</accession>
<dbReference type="AlphaFoldDB" id="A0AAX1NFE6"/>
<protein>
    <submittedName>
        <fullName evidence="1">Uncharacterized protein</fullName>
    </submittedName>
</protein>
<name>A0AAX1NFE6_9BACT</name>